<evidence type="ECO:0000313" key="2">
    <source>
        <dbReference type="Proteomes" id="UP001148203"/>
    </source>
</evidence>
<organism evidence="1 2">
    <name type="scientific">Pseudomonas fontis</name>
    <dbReference type="NCBI Taxonomy" id="2942633"/>
    <lineage>
        <taxon>Bacteria</taxon>
        <taxon>Pseudomonadati</taxon>
        <taxon>Pseudomonadota</taxon>
        <taxon>Gammaproteobacteria</taxon>
        <taxon>Pseudomonadales</taxon>
        <taxon>Pseudomonadaceae</taxon>
        <taxon>Pseudomonas</taxon>
    </lineage>
</organism>
<dbReference type="RefSeq" id="WP_273910135.1">
    <property type="nucleotide sequence ID" value="NZ_JAMDGX010000022.1"/>
</dbReference>
<accession>A0ABT5NXK7</accession>
<sequence length="86" mass="9678">MTDHAFINRQHVIRHAMLAELYSKCQISRIGAGGYSRDLTHTLGHDPQECEFALGYLVEAGLVIRESVHCRITALGMEKYEAESCK</sequence>
<comment type="caution">
    <text evidence="1">The sequence shown here is derived from an EMBL/GenBank/DDBJ whole genome shotgun (WGS) entry which is preliminary data.</text>
</comment>
<protein>
    <submittedName>
        <fullName evidence="1">Uncharacterized protein</fullName>
    </submittedName>
</protein>
<gene>
    <name evidence="1" type="ORF">M5G11_20630</name>
</gene>
<dbReference type="EMBL" id="JAMDGY010000071">
    <property type="protein sequence ID" value="MDD0992941.1"/>
    <property type="molecule type" value="Genomic_DNA"/>
</dbReference>
<keyword evidence="2" id="KW-1185">Reference proteome</keyword>
<dbReference type="Proteomes" id="UP001148203">
    <property type="component" value="Unassembled WGS sequence"/>
</dbReference>
<reference evidence="1 2" key="1">
    <citation type="submission" date="2022-05" db="EMBL/GenBank/DDBJ databases">
        <title>Novel Pseudomonas spp. Isolated from a Rainbow Trout Aquaculture Facility.</title>
        <authorList>
            <person name="Testerman T."/>
            <person name="Graf J."/>
        </authorList>
    </citation>
    <scope>NUCLEOTIDE SEQUENCE [LARGE SCALE GENOMIC DNA]</scope>
    <source>
        <strain evidence="1 2">ID681</strain>
    </source>
</reference>
<evidence type="ECO:0000313" key="1">
    <source>
        <dbReference type="EMBL" id="MDD0992941.1"/>
    </source>
</evidence>
<proteinExistence type="predicted"/>
<name>A0ABT5NXK7_9PSED</name>